<feature type="compositionally biased region" description="Basic and acidic residues" evidence="1">
    <location>
        <begin position="36"/>
        <end position="54"/>
    </location>
</feature>
<gene>
    <name evidence="2" type="ORF">DWV00_13335</name>
</gene>
<name>A0A3D8K063_9BURK</name>
<evidence type="ECO:0000313" key="2">
    <source>
        <dbReference type="EMBL" id="RDU98296.1"/>
    </source>
</evidence>
<reference evidence="2 3" key="1">
    <citation type="submission" date="2018-08" db="EMBL/GenBank/DDBJ databases">
        <title>Paraburkholderia sp. DHOM06 isolated from forest soil.</title>
        <authorList>
            <person name="Gao Z.-H."/>
            <person name="Qiu L.-H."/>
        </authorList>
    </citation>
    <scope>NUCLEOTIDE SEQUENCE [LARGE SCALE GENOMIC DNA]</scope>
    <source>
        <strain evidence="2 3">DHOM06</strain>
    </source>
</reference>
<dbReference type="RefSeq" id="WP_115534054.1">
    <property type="nucleotide sequence ID" value="NZ_QRGA01000007.1"/>
</dbReference>
<comment type="caution">
    <text evidence="2">The sequence shown here is derived from an EMBL/GenBank/DDBJ whole genome shotgun (WGS) entry which is preliminary data.</text>
</comment>
<dbReference type="EMBL" id="QRGA01000007">
    <property type="protein sequence ID" value="RDU98296.1"/>
    <property type="molecule type" value="Genomic_DNA"/>
</dbReference>
<organism evidence="2 3">
    <name type="scientific">Trinickia dinghuensis</name>
    <dbReference type="NCBI Taxonomy" id="2291023"/>
    <lineage>
        <taxon>Bacteria</taxon>
        <taxon>Pseudomonadati</taxon>
        <taxon>Pseudomonadota</taxon>
        <taxon>Betaproteobacteria</taxon>
        <taxon>Burkholderiales</taxon>
        <taxon>Burkholderiaceae</taxon>
        <taxon>Trinickia</taxon>
    </lineage>
</organism>
<keyword evidence="3" id="KW-1185">Reference proteome</keyword>
<dbReference type="AlphaFoldDB" id="A0A3D8K063"/>
<evidence type="ECO:0000256" key="1">
    <source>
        <dbReference type="SAM" id="MobiDB-lite"/>
    </source>
</evidence>
<sequence>MSTTSTCNDAAPEFDSFIEAFGDIFGDIFNKPGTPRAEEDSRAAGDSQQGKDDRVSIDDIVRKIVTSSVQDMVDEIVGLLLDQQELAELHNAEQVQLLADIKREVSVRRMSADEMHMSQVSGRDRRKWLARKRRIGVAS</sequence>
<proteinExistence type="predicted"/>
<dbReference type="Proteomes" id="UP000256838">
    <property type="component" value="Unassembled WGS sequence"/>
</dbReference>
<accession>A0A3D8K063</accession>
<protein>
    <submittedName>
        <fullName evidence="2">Uncharacterized protein</fullName>
    </submittedName>
</protein>
<feature type="region of interest" description="Disordered" evidence="1">
    <location>
        <begin position="29"/>
        <end position="54"/>
    </location>
</feature>
<evidence type="ECO:0000313" key="3">
    <source>
        <dbReference type="Proteomes" id="UP000256838"/>
    </source>
</evidence>